<feature type="chain" id="PRO_5026775557" description="PQQ-binding-like beta-propeller repeat protein" evidence="1">
    <location>
        <begin position="32"/>
        <end position="688"/>
    </location>
</feature>
<organism evidence="2 3">
    <name type="scientific">Georgenia subflava</name>
    <dbReference type="NCBI Taxonomy" id="1622177"/>
    <lineage>
        <taxon>Bacteria</taxon>
        <taxon>Bacillati</taxon>
        <taxon>Actinomycetota</taxon>
        <taxon>Actinomycetes</taxon>
        <taxon>Micrococcales</taxon>
        <taxon>Bogoriellaceae</taxon>
        <taxon>Georgenia</taxon>
    </lineage>
</organism>
<keyword evidence="1" id="KW-0732">Signal</keyword>
<reference evidence="2 3" key="1">
    <citation type="submission" date="2019-10" db="EMBL/GenBank/DDBJ databases">
        <title>Georgenia wutianyii sp. nov. and Georgenia yuyongxinii sp. nov. isolated from plateau pika (Ochotona curzoniae) in the Qinghai-Tibet plateau of China.</title>
        <authorList>
            <person name="Tian Z."/>
        </authorList>
    </citation>
    <scope>NUCLEOTIDE SEQUENCE [LARGE SCALE GENOMIC DNA]</scope>
    <source>
        <strain evidence="2 3">JCM 19765</strain>
    </source>
</reference>
<dbReference type="RefSeq" id="WP_152193323.1">
    <property type="nucleotide sequence ID" value="NZ_VUKD01000001.1"/>
</dbReference>
<evidence type="ECO:0000256" key="1">
    <source>
        <dbReference type="SAM" id="SignalP"/>
    </source>
</evidence>
<dbReference type="EMBL" id="WHPC01000012">
    <property type="protein sequence ID" value="MPV36469.1"/>
    <property type="molecule type" value="Genomic_DNA"/>
</dbReference>
<feature type="signal peptide" evidence="1">
    <location>
        <begin position="1"/>
        <end position="31"/>
    </location>
</feature>
<dbReference type="Proteomes" id="UP000437709">
    <property type="component" value="Unassembled WGS sequence"/>
</dbReference>
<dbReference type="Gene3D" id="2.130.10.10">
    <property type="entry name" value="YVTN repeat-like/Quinoprotein amine dehydrogenase"/>
    <property type="match status" value="1"/>
</dbReference>
<sequence>MRQLSLGRRAVALVAAAVTALAALVAAPVAAATGPEPARVTDLGPAIMSVNVRNAAFAELSDGTPVVYAISNGNPATFTMVDVTTGESLFAAELPGTTLGSFITVAGDGTVYFSARHPMLAGLFSFEPRTHELVQIAENVAGERVLYDGAVTEDGKLFFGTYPHAKVVSYDPATGAFRDYGSQTDEAAYVFSLGIVDGEVWAGTGPVPHLYAIDPASGERREVEVPARLMSNTQWFIGIAQRGDDVLVRLSPRGGYDTAVLHLATGEWDEDIIPAVGGSDPTATDVRGRSFVLSDGMLTAYNTRTDSVTTTGFADTDLPAHLAQQVNTYGIEVMSLPGRDMPAQSVVGLSTDGDIWAYNLATGSTSIRRAAIAPSPAEAHGLGVGPDGNAYIGAYLSSGSMSRVDAATLGVEPLRGPKQGDAITTHDGELVVTSYPGAVVHVGDLDQPWEWGTNPRHVLTIGRGEPHFQDRIFGVVSTGDRLALGTVPDYGEVGGALTLLDTATGAYEVHRDVVPGQSIVSLVHRDGIVYGGTAVSGGLSSTPTASSARLFAWDVAAEKVVWESEVSPGAGYVGGLAWGPDGVLVAHTSDGLLVETDPATGEVSRTVRTAPAESGAHTSWGYSARTVWDAASGSYVATNNGRLYQVHRADSTVAVLSTDMEQVVRDGAGNYIAVDDTNVFHVELGATG</sequence>
<comment type="caution">
    <text evidence="2">The sequence shown here is derived from an EMBL/GenBank/DDBJ whole genome shotgun (WGS) entry which is preliminary data.</text>
</comment>
<dbReference type="SUPFAM" id="SSF69322">
    <property type="entry name" value="Tricorn protease domain 2"/>
    <property type="match status" value="1"/>
</dbReference>
<evidence type="ECO:0000313" key="3">
    <source>
        <dbReference type="Proteomes" id="UP000437709"/>
    </source>
</evidence>
<keyword evidence="3" id="KW-1185">Reference proteome</keyword>
<dbReference type="OrthoDB" id="57332at2"/>
<name>A0A6N7EED4_9MICO</name>
<gene>
    <name evidence="2" type="ORF">GB881_05275</name>
</gene>
<evidence type="ECO:0000313" key="2">
    <source>
        <dbReference type="EMBL" id="MPV36469.1"/>
    </source>
</evidence>
<protein>
    <recommendedName>
        <fullName evidence="4">PQQ-binding-like beta-propeller repeat protein</fullName>
    </recommendedName>
</protein>
<dbReference type="InterPro" id="IPR006311">
    <property type="entry name" value="TAT_signal"/>
</dbReference>
<accession>A0A6N7EED4</accession>
<evidence type="ECO:0008006" key="4">
    <source>
        <dbReference type="Google" id="ProtNLM"/>
    </source>
</evidence>
<proteinExistence type="predicted"/>
<dbReference type="InterPro" id="IPR015943">
    <property type="entry name" value="WD40/YVTN_repeat-like_dom_sf"/>
</dbReference>
<dbReference type="SUPFAM" id="SSF63829">
    <property type="entry name" value="Calcium-dependent phosphotriesterase"/>
    <property type="match status" value="1"/>
</dbReference>
<dbReference type="PROSITE" id="PS51318">
    <property type="entry name" value="TAT"/>
    <property type="match status" value="1"/>
</dbReference>
<dbReference type="AlphaFoldDB" id="A0A6N7EED4"/>